<evidence type="ECO:0000259" key="11">
    <source>
        <dbReference type="Pfam" id="PF25994"/>
    </source>
</evidence>
<feature type="domain" description="AprE-like long alpha-helical hairpin" evidence="11">
    <location>
        <begin position="105"/>
        <end position="282"/>
    </location>
</feature>
<dbReference type="InterPro" id="IPR010129">
    <property type="entry name" value="T1SS_HlyD"/>
</dbReference>
<evidence type="ECO:0000256" key="1">
    <source>
        <dbReference type="ARBA" id="ARBA00004377"/>
    </source>
</evidence>
<feature type="transmembrane region" description="Helical" evidence="9">
    <location>
        <begin position="27"/>
        <end position="49"/>
    </location>
</feature>
<evidence type="ECO:0000256" key="2">
    <source>
        <dbReference type="ARBA" id="ARBA00009477"/>
    </source>
</evidence>
<dbReference type="InterPro" id="IPR050739">
    <property type="entry name" value="MFP"/>
</dbReference>
<evidence type="ECO:0000256" key="7">
    <source>
        <dbReference type="ARBA" id="ARBA00022989"/>
    </source>
</evidence>
<organism evidence="13 14">
    <name type="scientific">Rhodoferax saidenbachensis</name>
    <dbReference type="NCBI Taxonomy" id="1484693"/>
    <lineage>
        <taxon>Bacteria</taxon>
        <taxon>Pseudomonadati</taxon>
        <taxon>Pseudomonadota</taxon>
        <taxon>Betaproteobacteria</taxon>
        <taxon>Burkholderiales</taxon>
        <taxon>Comamonadaceae</taxon>
        <taxon>Rhodoferax</taxon>
    </lineage>
</organism>
<gene>
    <name evidence="13" type="ORF">J2X15_003573</name>
</gene>
<sequence length="442" mass="47798">MSNGSNKVEFNQFSSAALAAMAQPPSYVVRMVSLAICAMAGMALVFSYLAQMDVVITAQGKVIPAGKSKVVQPLETAVVRAIAVRDGQEVKAGDVLVELDLTSSGADRDRVQRELWEAKAEVLRATAQLAGRGQFSVPAGMPVEVATNQLAVLQSRLAEQQSKLAALDAELGKRKADAAAISSGLAQQRVSVPLIQQKYDMREELAKTGHVAQTGVIESKMELINAEKELAVQGNRLQESQAGYSAAQEQRAQAVAEFRAKASGELLEATKKRDAAEQEFIKVSRRLALQTLRSPIDGVVQQLAVTTVGGVVTAAQPLMTIVPADTPLELEAQVANRDIGHIRVGQRVINKVETYDFTRYGYIEGEVLWVGTDAVQDQKLGPVFPVRIKLNSTETPTAVNGHAGLIKAGMSVTADIRTDQRRLIDYLLAPMLRYKQEALRER</sequence>
<dbReference type="Gene3D" id="1.10.287.470">
    <property type="entry name" value="Helix hairpin bin"/>
    <property type="match status" value="1"/>
</dbReference>
<keyword evidence="4 9" id="KW-1003">Cell membrane</keyword>
<feature type="domain" description="AprE-like beta-barrel" evidence="12">
    <location>
        <begin position="329"/>
        <end position="418"/>
    </location>
</feature>
<evidence type="ECO:0000256" key="4">
    <source>
        <dbReference type="ARBA" id="ARBA00022475"/>
    </source>
</evidence>
<keyword evidence="6 9" id="KW-0812">Transmembrane</keyword>
<protein>
    <recommendedName>
        <fullName evidence="9">Membrane fusion protein (MFP) family protein</fullName>
    </recommendedName>
</protein>
<dbReference type="InterPro" id="IPR058781">
    <property type="entry name" value="HH_AprE-like"/>
</dbReference>
<comment type="subcellular location">
    <subcellularLocation>
        <location evidence="1 9">Cell inner membrane</location>
        <topology evidence="1 9">Single-pass membrane protein</topology>
    </subcellularLocation>
</comment>
<dbReference type="PRINTS" id="PR01490">
    <property type="entry name" value="RTXTOXIND"/>
</dbReference>
<dbReference type="Proteomes" id="UP001268089">
    <property type="component" value="Unassembled WGS sequence"/>
</dbReference>
<feature type="coiled-coil region" evidence="10">
    <location>
        <begin position="108"/>
        <end position="170"/>
    </location>
</feature>
<accession>A0ABU1ZRW9</accession>
<evidence type="ECO:0000256" key="10">
    <source>
        <dbReference type="SAM" id="Coils"/>
    </source>
</evidence>
<dbReference type="Gene3D" id="2.40.30.170">
    <property type="match status" value="1"/>
</dbReference>
<comment type="similarity">
    <text evidence="2 9">Belongs to the membrane fusion protein (MFP) (TC 8.A.1) family.</text>
</comment>
<comment type="caution">
    <text evidence="13">The sequence shown here is derived from an EMBL/GenBank/DDBJ whole genome shotgun (WGS) entry which is preliminary data.</text>
</comment>
<evidence type="ECO:0000256" key="5">
    <source>
        <dbReference type="ARBA" id="ARBA00022519"/>
    </source>
</evidence>
<dbReference type="PANTHER" id="PTHR30386">
    <property type="entry name" value="MEMBRANE FUSION SUBUNIT OF EMRAB-TOLC MULTIDRUG EFFLUX PUMP"/>
    <property type="match status" value="1"/>
</dbReference>
<dbReference type="Pfam" id="PF26002">
    <property type="entry name" value="Beta-barrel_AprE"/>
    <property type="match status" value="1"/>
</dbReference>
<evidence type="ECO:0000256" key="3">
    <source>
        <dbReference type="ARBA" id="ARBA00022448"/>
    </source>
</evidence>
<evidence type="ECO:0000256" key="9">
    <source>
        <dbReference type="RuleBase" id="RU365093"/>
    </source>
</evidence>
<keyword evidence="8 9" id="KW-0472">Membrane</keyword>
<dbReference type="PANTHER" id="PTHR30386:SF27">
    <property type="entry name" value="MEMBRANE FUSION PROTEIN (MFP) FAMILY PROTEIN"/>
    <property type="match status" value="1"/>
</dbReference>
<evidence type="ECO:0000256" key="6">
    <source>
        <dbReference type="ARBA" id="ARBA00022692"/>
    </source>
</evidence>
<evidence type="ECO:0000313" key="14">
    <source>
        <dbReference type="Proteomes" id="UP001268089"/>
    </source>
</evidence>
<keyword evidence="14" id="KW-1185">Reference proteome</keyword>
<dbReference type="NCBIfam" id="TIGR01843">
    <property type="entry name" value="type_I_hlyD"/>
    <property type="match status" value="1"/>
</dbReference>
<dbReference type="Pfam" id="PF25994">
    <property type="entry name" value="HH_AprE"/>
    <property type="match status" value="1"/>
</dbReference>
<evidence type="ECO:0000259" key="12">
    <source>
        <dbReference type="Pfam" id="PF26002"/>
    </source>
</evidence>
<dbReference type="InterPro" id="IPR058982">
    <property type="entry name" value="Beta-barrel_AprE"/>
</dbReference>
<evidence type="ECO:0000256" key="8">
    <source>
        <dbReference type="ARBA" id="ARBA00023136"/>
    </source>
</evidence>
<dbReference type="RefSeq" id="WP_310345329.1">
    <property type="nucleotide sequence ID" value="NZ_JAVDXO010000010.1"/>
</dbReference>
<reference evidence="13 14" key="1">
    <citation type="submission" date="2023-07" db="EMBL/GenBank/DDBJ databases">
        <title>Sorghum-associated microbial communities from plants grown in Nebraska, USA.</title>
        <authorList>
            <person name="Schachtman D."/>
        </authorList>
    </citation>
    <scope>NUCLEOTIDE SEQUENCE [LARGE SCALE GENOMIC DNA]</scope>
    <source>
        <strain evidence="13 14">BE308</strain>
    </source>
</reference>
<keyword evidence="3 9" id="KW-0813">Transport</keyword>
<dbReference type="EMBL" id="JAVDXO010000010">
    <property type="protein sequence ID" value="MDR7308264.1"/>
    <property type="molecule type" value="Genomic_DNA"/>
</dbReference>
<proteinExistence type="inferred from homology"/>
<keyword evidence="5 9" id="KW-0997">Cell inner membrane</keyword>
<evidence type="ECO:0000313" key="13">
    <source>
        <dbReference type="EMBL" id="MDR7308264.1"/>
    </source>
</evidence>
<keyword evidence="7 9" id="KW-1133">Transmembrane helix</keyword>
<dbReference type="Gene3D" id="2.40.50.100">
    <property type="match status" value="1"/>
</dbReference>
<name>A0ABU1ZRW9_9BURK</name>
<keyword evidence="10" id="KW-0175">Coiled coil</keyword>